<proteinExistence type="predicted"/>
<name>A0A7U3QES5_9REOV</name>
<evidence type="ECO:0000313" key="1">
    <source>
        <dbReference type="EMBL" id="QPK66779.1"/>
    </source>
</evidence>
<keyword evidence="2" id="KW-1185">Reference proteome</keyword>
<accession>A0A7U3QES5</accession>
<organism evidence="1 2">
    <name type="scientific">Callinectes sapidus reovirus 2</name>
    <dbReference type="NCBI Taxonomy" id="2789658"/>
    <lineage>
        <taxon>Viruses</taxon>
        <taxon>Riboviria</taxon>
        <taxon>Orthornavirae</taxon>
        <taxon>Duplornaviricota</taxon>
        <taxon>Resentoviricetes</taxon>
        <taxon>Reovirales</taxon>
        <taxon>Sedoreoviridae</taxon>
        <taxon>Cardoreovirus</taxon>
        <taxon>Cardoreovirus callinectes</taxon>
    </lineage>
</organism>
<sequence>MSGNGQGIQLRQNQPAGMSVCCTFRNIQLRSLVSSLAGMKCVRQHPAEVIPRAMVFRIESFRDLACHYLQFGSPSLKNYFIAITFEFDLFGGVHPGAFCLSVRRGSRMTAYTFHPNDGDFVKYVKDQIKVDDELNFCVMEGSDATIHYFPVKPKLPVNKPILFFAHSELESDLFVMVTAASLAYYQYPKAGYPLEGADDF</sequence>
<protein>
    <submittedName>
        <fullName evidence="1">VP9</fullName>
    </submittedName>
</protein>
<dbReference type="Proteomes" id="UP001267755">
    <property type="component" value="Genome"/>
</dbReference>
<dbReference type="EMBL" id="MW208685">
    <property type="protein sequence ID" value="QPK66779.1"/>
    <property type="molecule type" value="Genomic_RNA"/>
</dbReference>
<evidence type="ECO:0000313" key="2">
    <source>
        <dbReference type="Proteomes" id="UP001267755"/>
    </source>
</evidence>
<reference evidence="1" key="1">
    <citation type="submission" date="2020-11" db="EMBL/GenBank/DDBJ databases">
        <title>Near-Complete Genome Sequence of a Novel Reovirus Identified from Callinectes sapidus.</title>
        <authorList>
            <person name="Zhao M."/>
            <person name="Schott E.J."/>
        </authorList>
    </citation>
    <scope>NUCLEOTIDE SEQUENCE</scope>
    <source>
        <strain evidence="1">BR8</strain>
    </source>
</reference>